<dbReference type="UniPathway" id="UPA00049">
    <property type="reaction ID" value="UER00062"/>
</dbReference>
<dbReference type="GO" id="GO:0052655">
    <property type="term" value="F:L-valine-2-oxoglutarate transaminase activity"/>
    <property type="evidence" value="ECO:0007669"/>
    <property type="project" value="RHEA"/>
</dbReference>
<dbReference type="AlphaFoldDB" id="F3ZWJ5"/>
<dbReference type="RefSeq" id="WP_013779864.1">
    <property type="nucleotide sequence ID" value="NC_015520.1"/>
</dbReference>
<evidence type="ECO:0000256" key="14">
    <source>
        <dbReference type="ARBA" id="ARBA00049229"/>
    </source>
</evidence>
<dbReference type="FunFam" id="3.30.470.10:FF:000006">
    <property type="entry name" value="Branched-chain-amino-acid aminotransferase"/>
    <property type="match status" value="1"/>
</dbReference>
<comment type="cofactor">
    <cofactor evidence="1 16">
        <name>pyridoxal 5'-phosphate</name>
        <dbReference type="ChEBI" id="CHEBI:597326"/>
    </cofactor>
</comment>
<evidence type="ECO:0000256" key="9">
    <source>
        <dbReference type="ARBA" id="ARBA00022679"/>
    </source>
</evidence>
<dbReference type="GO" id="GO:0052656">
    <property type="term" value="F:L-isoleucine-2-oxoglutarate transaminase activity"/>
    <property type="evidence" value="ECO:0007669"/>
    <property type="project" value="RHEA"/>
</dbReference>
<dbReference type="InterPro" id="IPR050571">
    <property type="entry name" value="Class-IV_PLP-Dep_Aminotrnsfr"/>
</dbReference>
<dbReference type="InterPro" id="IPR005785">
    <property type="entry name" value="B_amino_transI"/>
</dbReference>
<comment type="catalytic activity">
    <reaction evidence="12 17">
        <text>L-valine + 2-oxoglutarate = 3-methyl-2-oxobutanoate + L-glutamate</text>
        <dbReference type="Rhea" id="RHEA:24813"/>
        <dbReference type="ChEBI" id="CHEBI:11851"/>
        <dbReference type="ChEBI" id="CHEBI:16810"/>
        <dbReference type="ChEBI" id="CHEBI:29985"/>
        <dbReference type="ChEBI" id="CHEBI:57762"/>
        <dbReference type="EC" id="2.6.1.42"/>
    </reaction>
</comment>
<keyword evidence="11 17" id="KW-0100">Branched-chain amino acid biosynthesis</keyword>
<reference evidence="18 19" key="2">
    <citation type="journal article" date="2011" name="Stand. Genomic Sci.">
        <title>Complete genome sequence of Mahella australiensis type strain (50-1 BON).</title>
        <authorList>
            <person name="Sikorski J."/>
            <person name="Teshima H."/>
            <person name="Nolan M."/>
            <person name="Lucas S."/>
            <person name="Hammon N."/>
            <person name="Deshpande S."/>
            <person name="Cheng J.F."/>
            <person name="Pitluck S."/>
            <person name="Liolios K."/>
            <person name="Pagani I."/>
            <person name="Ivanova N."/>
            <person name="Huntemann M."/>
            <person name="Mavromatis K."/>
            <person name="Ovchinikova G."/>
            <person name="Pati A."/>
            <person name="Tapia R."/>
            <person name="Han C."/>
            <person name="Goodwin L."/>
            <person name="Chen A."/>
            <person name="Palaniappan K."/>
            <person name="Land M."/>
            <person name="Hauser L."/>
            <person name="Ngatchou-Djao O.D."/>
            <person name="Rohde M."/>
            <person name="Pukall R."/>
            <person name="Spring S."/>
            <person name="Abt B."/>
            <person name="Goker M."/>
            <person name="Detter J.C."/>
            <person name="Woyke T."/>
            <person name="Bristow J."/>
            <person name="Markowitz V."/>
            <person name="Hugenholtz P."/>
            <person name="Eisen J.A."/>
            <person name="Kyrpides N.C."/>
            <person name="Klenk H.P."/>
            <person name="Lapidus A."/>
        </authorList>
    </citation>
    <scope>NUCLEOTIDE SEQUENCE [LARGE SCALE GENOMIC DNA]</scope>
    <source>
        <strain evidence="19">DSM 15567 / CIP 107919 / 50-1 BON</strain>
    </source>
</reference>
<dbReference type="SUPFAM" id="SSF56752">
    <property type="entry name" value="D-aminoacid aminotransferase-like PLP-dependent enzymes"/>
    <property type="match status" value="1"/>
</dbReference>
<sequence length="294" mass="32535">MEERIIYIDGQFYPKSEAKVSVFDHGFLYGDGVFEGIRAYDGRVFRCEDHINRLYEGAKAIDLEIPMSKEEMTEAMLETIRRNGLRDSYIRLVVSRGMGDLGLSPDKCPKPTVVIIADTIAIYPPEMYENGLVAITASVRRNSASSLDPQIKSLNYLNNILAKIEANRVGAAEAILLNQNGLVAECTGDNVFIIKDGVIMTPPIYVGALNGITRRVVISVIKQLGLPFEEKEFTLYNLYNADECFFTGTAAEAIAVTMVDGRTIGSGKCGPITAKLLEEFRKVTRDPSQGKEIY</sequence>
<dbReference type="FunFam" id="3.20.10.10:FF:000002">
    <property type="entry name" value="D-alanine aminotransferase"/>
    <property type="match status" value="1"/>
</dbReference>
<gene>
    <name evidence="17" type="primary">ilvE</name>
    <name evidence="18" type="ordered locus">Mahau_0212</name>
</gene>
<dbReference type="GO" id="GO:0005829">
    <property type="term" value="C:cytosol"/>
    <property type="evidence" value="ECO:0007669"/>
    <property type="project" value="TreeGrafter"/>
</dbReference>
<comment type="catalytic activity">
    <reaction evidence="14 17">
        <text>L-leucine + 2-oxoglutarate = 4-methyl-2-oxopentanoate + L-glutamate</text>
        <dbReference type="Rhea" id="RHEA:18321"/>
        <dbReference type="ChEBI" id="CHEBI:16810"/>
        <dbReference type="ChEBI" id="CHEBI:17865"/>
        <dbReference type="ChEBI" id="CHEBI:29985"/>
        <dbReference type="ChEBI" id="CHEBI:57427"/>
        <dbReference type="EC" id="2.6.1.42"/>
    </reaction>
</comment>
<dbReference type="GO" id="GO:0009098">
    <property type="term" value="P:L-leucine biosynthetic process"/>
    <property type="evidence" value="ECO:0007669"/>
    <property type="project" value="UniProtKB-UniPathway"/>
</dbReference>
<dbReference type="UniPathway" id="UPA00047">
    <property type="reaction ID" value="UER00058"/>
</dbReference>
<dbReference type="PANTHER" id="PTHR42743:SF11">
    <property type="entry name" value="AMINODEOXYCHORISMATE LYASE"/>
    <property type="match status" value="1"/>
</dbReference>
<accession>F3ZWJ5</accession>
<comment type="similarity">
    <text evidence="6 15">Belongs to the class-IV pyridoxal-phosphate-dependent aminotransferase family.</text>
</comment>
<comment type="catalytic activity">
    <reaction evidence="13 17">
        <text>L-isoleucine + 2-oxoglutarate = (S)-3-methyl-2-oxopentanoate + L-glutamate</text>
        <dbReference type="Rhea" id="RHEA:24801"/>
        <dbReference type="ChEBI" id="CHEBI:16810"/>
        <dbReference type="ChEBI" id="CHEBI:29985"/>
        <dbReference type="ChEBI" id="CHEBI:35146"/>
        <dbReference type="ChEBI" id="CHEBI:58045"/>
        <dbReference type="EC" id="2.6.1.42"/>
    </reaction>
</comment>
<dbReference type="OrthoDB" id="9805628at2"/>
<dbReference type="NCBIfam" id="NF005146">
    <property type="entry name" value="PRK06606.1"/>
    <property type="match status" value="1"/>
</dbReference>
<evidence type="ECO:0000256" key="16">
    <source>
        <dbReference type="RuleBase" id="RU004516"/>
    </source>
</evidence>
<dbReference type="Pfam" id="PF01063">
    <property type="entry name" value="Aminotran_4"/>
    <property type="match status" value="1"/>
</dbReference>
<dbReference type="InterPro" id="IPR001544">
    <property type="entry name" value="Aminotrans_IV"/>
</dbReference>
<evidence type="ECO:0000256" key="13">
    <source>
        <dbReference type="ARBA" id="ARBA00048798"/>
    </source>
</evidence>
<dbReference type="NCBIfam" id="TIGR01122">
    <property type="entry name" value="ilvE_I"/>
    <property type="match status" value="1"/>
</dbReference>
<evidence type="ECO:0000256" key="12">
    <source>
        <dbReference type="ARBA" id="ARBA00048212"/>
    </source>
</evidence>
<protein>
    <recommendedName>
        <fullName evidence="17">Branched-chain-amino-acid aminotransferase</fullName>
        <shortName evidence="17">BCAT</shortName>
        <ecNumber evidence="17">2.6.1.42</ecNumber>
    </recommendedName>
</protein>
<keyword evidence="10 16" id="KW-0663">Pyridoxal phosphate</keyword>
<name>F3ZWJ5_MAHA5</name>
<dbReference type="Gene3D" id="3.20.10.10">
    <property type="entry name" value="D-amino Acid Aminotransferase, subunit A, domain 2"/>
    <property type="match status" value="1"/>
</dbReference>
<dbReference type="GO" id="GO:0009097">
    <property type="term" value="P:isoleucine biosynthetic process"/>
    <property type="evidence" value="ECO:0007669"/>
    <property type="project" value="UniProtKB-UniPathway"/>
</dbReference>
<evidence type="ECO:0000256" key="3">
    <source>
        <dbReference type="ARBA" id="ARBA00004824"/>
    </source>
</evidence>
<dbReference type="GO" id="GO:0052654">
    <property type="term" value="F:L-leucine-2-oxoglutarate transaminase activity"/>
    <property type="evidence" value="ECO:0007669"/>
    <property type="project" value="RHEA"/>
</dbReference>
<evidence type="ECO:0000256" key="6">
    <source>
        <dbReference type="ARBA" id="ARBA00009320"/>
    </source>
</evidence>
<dbReference type="GO" id="GO:0009099">
    <property type="term" value="P:L-valine biosynthetic process"/>
    <property type="evidence" value="ECO:0007669"/>
    <property type="project" value="UniProtKB-UniPathway"/>
</dbReference>
<dbReference type="Gene3D" id="3.30.470.10">
    <property type="match status" value="1"/>
</dbReference>
<dbReference type="EMBL" id="CP002360">
    <property type="protein sequence ID" value="AEE95430.1"/>
    <property type="molecule type" value="Genomic_DNA"/>
</dbReference>
<evidence type="ECO:0000313" key="19">
    <source>
        <dbReference type="Proteomes" id="UP000008457"/>
    </source>
</evidence>
<evidence type="ECO:0000256" key="1">
    <source>
        <dbReference type="ARBA" id="ARBA00001933"/>
    </source>
</evidence>
<dbReference type="PANTHER" id="PTHR42743">
    <property type="entry name" value="AMINO-ACID AMINOTRANSFERASE"/>
    <property type="match status" value="1"/>
</dbReference>
<dbReference type="KEGG" id="mas:Mahau_0212"/>
<reference evidence="19" key="1">
    <citation type="submission" date="2010-11" db="EMBL/GenBank/DDBJ databases">
        <title>The complete genome of Mahella australiensis DSM 15567.</title>
        <authorList>
            <consortium name="US DOE Joint Genome Institute (JGI-PGF)"/>
            <person name="Lucas S."/>
            <person name="Copeland A."/>
            <person name="Lapidus A."/>
            <person name="Bruce D."/>
            <person name="Goodwin L."/>
            <person name="Pitluck S."/>
            <person name="Kyrpides N."/>
            <person name="Mavromatis K."/>
            <person name="Pagani I."/>
            <person name="Ivanova N."/>
            <person name="Teshima H."/>
            <person name="Brettin T."/>
            <person name="Detter J.C."/>
            <person name="Han C."/>
            <person name="Tapia R."/>
            <person name="Land M."/>
            <person name="Hauser L."/>
            <person name="Markowitz V."/>
            <person name="Cheng J.-F."/>
            <person name="Hugenholtz P."/>
            <person name="Woyke T."/>
            <person name="Wu D."/>
            <person name="Spring S."/>
            <person name="Pukall R."/>
            <person name="Steenblock K."/>
            <person name="Schneider S."/>
            <person name="Klenk H.-P."/>
            <person name="Eisen J.A."/>
        </authorList>
    </citation>
    <scope>NUCLEOTIDE SEQUENCE [LARGE SCALE GENOMIC DNA]</scope>
    <source>
        <strain evidence="19">DSM 15567 / CIP 107919 / 50-1 BON</strain>
    </source>
</reference>
<comment type="pathway">
    <text evidence="3 17">Amino-acid biosynthesis; L-isoleucine biosynthesis; L-isoleucine from 2-oxobutanoate: step 4/4.</text>
</comment>
<dbReference type="eggNOG" id="COG0115">
    <property type="taxonomic scope" value="Bacteria"/>
</dbReference>
<dbReference type="NCBIfam" id="NF006185">
    <property type="entry name" value="PRK08320.1"/>
    <property type="match status" value="1"/>
</dbReference>
<keyword evidence="7 17" id="KW-0032">Aminotransferase</keyword>
<evidence type="ECO:0000313" key="18">
    <source>
        <dbReference type="EMBL" id="AEE95430.1"/>
    </source>
</evidence>
<dbReference type="InterPro" id="IPR036038">
    <property type="entry name" value="Aminotransferase-like"/>
</dbReference>
<evidence type="ECO:0000256" key="2">
    <source>
        <dbReference type="ARBA" id="ARBA00003109"/>
    </source>
</evidence>
<keyword evidence="9 17" id="KW-0808">Transferase</keyword>
<dbReference type="Proteomes" id="UP000008457">
    <property type="component" value="Chromosome"/>
</dbReference>
<keyword evidence="8 17" id="KW-0028">Amino-acid biosynthesis</keyword>
<comment type="pathway">
    <text evidence="5 17">Amino-acid biosynthesis; L-leucine biosynthesis; L-leucine from 3-methyl-2-oxobutanoate: step 4/4.</text>
</comment>
<dbReference type="InterPro" id="IPR018300">
    <property type="entry name" value="Aminotrans_IV_CS"/>
</dbReference>
<evidence type="ECO:0000256" key="5">
    <source>
        <dbReference type="ARBA" id="ARBA00005072"/>
    </source>
</evidence>
<comment type="function">
    <text evidence="2 17">Acts on leucine, isoleucine and valine.</text>
</comment>
<dbReference type="CDD" id="cd01558">
    <property type="entry name" value="D-AAT_like"/>
    <property type="match status" value="1"/>
</dbReference>
<evidence type="ECO:0000256" key="10">
    <source>
        <dbReference type="ARBA" id="ARBA00022898"/>
    </source>
</evidence>
<comment type="pathway">
    <text evidence="4 17">Amino-acid biosynthesis; L-valine biosynthesis; L-valine from pyruvate: step 4/4.</text>
</comment>
<dbReference type="UniPathway" id="UPA00048">
    <property type="reaction ID" value="UER00073"/>
</dbReference>
<keyword evidence="19" id="KW-1185">Reference proteome</keyword>
<dbReference type="HOGENOM" id="CLU_020844_3_0_9"/>
<dbReference type="InterPro" id="IPR043132">
    <property type="entry name" value="BCAT-like_C"/>
</dbReference>
<evidence type="ECO:0000256" key="7">
    <source>
        <dbReference type="ARBA" id="ARBA00022576"/>
    </source>
</evidence>
<evidence type="ECO:0000256" key="4">
    <source>
        <dbReference type="ARBA" id="ARBA00004931"/>
    </source>
</evidence>
<dbReference type="InterPro" id="IPR043131">
    <property type="entry name" value="BCAT-like_N"/>
</dbReference>
<evidence type="ECO:0000256" key="15">
    <source>
        <dbReference type="RuleBase" id="RU004106"/>
    </source>
</evidence>
<evidence type="ECO:0000256" key="11">
    <source>
        <dbReference type="ARBA" id="ARBA00023304"/>
    </source>
</evidence>
<evidence type="ECO:0000256" key="17">
    <source>
        <dbReference type="RuleBase" id="RU364094"/>
    </source>
</evidence>
<dbReference type="EC" id="2.6.1.42" evidence="17"/>
<evidence type="ECO:0000256" key="8">
    <source>
        <dbReference type="ARBA" id="ARBA00022605"/>
    </source>
</evidence>
<organism evidence="18 19">
    <name type="scientific">Mahella australiensis (strain DSM 15567 / CIP 107919 / 50-1 BON)</name>
    <dbReference type="NCBI Taxonomy" id="697281"/>
    <lineage>
        <taxon>Bacteria</taxon>
        <taxon>Bacillati</taxon>
        <taxon>Bacillota</taxon>
        <taxon>Clostridia</taxon>
        <taxon>Thermoanaerobacterales</taxon>
        <taxon>Thermoanaerobacterales Family IV. Incertae Sedis</taxon>
        <taxon>Mahella</taxon>
    </lineage>
</organism>
<dbReference type="STRING" id="697281.Mahau_0212"/>
<dbReference type="PROSITE" id="PS00770">
    <property type="entry name" value="AA_TRANSFER_CLASS_4"/>
    <property type="match status" value="1"/>
</dbReference>
<proteinExistence type="inferred from homology"/>